<dbReference type="PANTHER" id="PTHR43485">
    <property type="entry name" value="HYDROGENASE-4 COMPONENT G"/>
    <property type="match status" value="1"/>
</dbReference>
<proteinExistence type="predicted"/>
<dbReference type="Pfam" id="PF00346">
    <property type="entry name" value="Complex1_49kDa"/>
    <property type="match status" value="1"/>
</dbReference>
<organism evidence="3 4">
    <name type="scientific">Sulfobacillus harzensis</name>
    <dbReference type="NCBI Taxonomy" id="2729629"/>
    <lineage>
        <taxon>Bacteria</taxon>
        <taxon>Bacillati</taxon>
        <taxon>Bacillota</taxon>
        <taxon>Clostridia</taxon>
        <taxon>Eubacteriales</taxon>
        <taxon>Clostridiales Family XVII. Incertae Sedis</taxon>
        <taxon>Sulfobacillus</taxon>
    </lineage>
</organism>
<dbReference type="Gene3D" id="1.10.645.10">
    <property type="entry name" value="Cytochrome-c3 Hydrogenase, chain B"/>
    <property type="match status" value="1"/>
</dbReference>
<evidence type="ECO:0000256" key="1">
    <source>
        <dbReference type="ARBA" id="ARBA00023002"/>
    </source>
</evidence>
<sequence>MEVGDMVQTIPTAATARDWIDAWRVARARDFDSIVLTADGPILATLLMNRKTGALTRLHWDARESDWEDAWQPSWSGIGETVTAEYRLARERPELSWQLPDHPRVRGKGLFTYPLGPVRADVAESLLYRLHVMGDEIIRLTLKNGFKERHIRALVSGRTVQEALPVISRFTTTSNVHHTLAMVLAVEDAWGIQLSHQVQTTRVLLAELERAYSHLGDLAMLAVSTGLPVPQMEYLHLKETVLRLNFSLFGHRYLRAAIVPGGVAARGWPQDVDPVAAARIISDVLDQAERIAMGLERTSSFLDRLHGAGRVPPAAIQWGRPVGPVGRAAGLELDVRQVRPYAAYGDLDLNTPIETDGDAYARFRIRVEELGESLRLVRRILGGWNPHELSPNEAQEVLDGPPVQASGVGIVEAPRGLLGYWLRFDPKDGRIAHAAIATPSERNWAVVPDAMANGNILQDFPIIDASFALSVAGWDG</sequence>
<evidence type="ECO:0000259" key="2">
    <source>
        <dbReference type="Pfam" id="PF00346"/>
    </source>
</evidence>
<dbReference type="InterPro" id="IPR029014">
    <property type="entry name" value="NiFe-Hase_large"/>
</dbReference>
<dbReference type="GO" id="GO:0016651">
    <property type="term" value="F:oxidoreductase activity, acting on NAD(P)H"/>
    <property type="evidence" value="ECO:0007669"/>
    <property type="project" value="InterPro"/>
</dbReference>
<evidence type="ECO:0000313" key="4">
    <source>
        <dbReference type="Proteomes" id="UP000533476"/>
    </source>
</evidence>
<accession>A0A7Y0L3B0</accession>
<reference evidence="3 4" key="1">
    <citation type="submission" date="2020-04" db="EMBL/GenBank/DDBJ databases">
        <authorList>
            <person name="Zhang R."/>
            <person name="Schippers A."/>
        </authorList>
    </citation>
    <scope>NUCLEOTIDE SEQUENCE [LARGE SCALE GENOMIC DNA]</scope>
    <source>
        <strain evidence="3 4">DSM 109850</strain>
    </source>
</reference>
<keyword evidence="1" id="KW-0560">Oxidoreductase</keyword>
<name>A0A7Y0L3B0_9FIRM</name>
<dbReference type="Proteomes" id="UP000533476">
    <property type="component" value="Unassembled WGS sequence"/>
</dbReference>
<comment type="caution">
    <text evidence="3">The sequence shown here is derived from an EMBL/GenBank/DDBJ whole genome shotgun (WGS) entry which is preliminary data.</text>
</comment>
<dbReference type="EMBL" id="JABBVZ010000014">
    <property type="protein sequence ID" value="NMP21941.1"/>
    <property type="molecule type" value="Genomic_DNA"/>
</dbReference>
<evidence type="ECO:0000313" key="3">
    <source>
        <dbReference type="EMBL" id="NMP21941.1"/>
    </source>
</evidence>
<dbReference type="AlphaFoldDB" id="A0A7Y0L3B0"/>
<dbReference type="SUPFAM" id="SSF56762">
    <property type="entry name" value="HydB/Nqo4-like"/>
    <property type="match status" value="1"/>
</dbReference>
<dbReference type="InterPro" id="IPR001135">
    <property type="entry name" value="NADH_Q_OxRdtase_suD"/>
</dbReference>
<dbReference type="InterPro" id="IPR052197">
    <property type="entry name" value="ComplexI_49kDa-like"/>
</dbReference>
<gene>
    <name evidence="3" type="ORF">HIJ39_06190</name>
</gene>
<keyword evidence="4" id="KW-1185">Reference proteome</keyword>
<dbReference type="GO" id="GO:0051287">
    <property type="term" value="F:NAD binding"/>
    <property type="evidence" value="ECO:0007669"/>
    <property type="project" value="InterPro"/>
</dbReference>
<dbReference type="GO" id="GO:0048038">
    <property type="term" value="F:quinone binding"/>
    <property type="evidence" value="ECO:0007669"/>
    <property type="project" value="InterPro"/>
</dbReference>
<feature type="domain" description="NADH-quinone oxidoreductase subunit D" evidence="2">
    <location>
        <begin position="235"/>
        <end position="384"/>
    </location>
</feature>
<protein>
    <submittedName>
        <fullName evidence="3">Hydrogenase-3 subunit E</fullName>
    </submittedName>
</protein>
<dbReference type="RefSeq" id="WP_169097803.1">
    <property type="nucleotide sequence ID" value="NZ_JABBVZ010000014.1"/>
</dbReference>
<dbReference type="PANTHER" id="PTHR43485:SF1">
    <property type="entry name" value="FORMATE HYDROGENLYASE SUBUNIT 5-RELATED"/>
    <property type="match status" value="1"/>
</dbReference>